<dbReference type="Proteomes" id="UP000777438">
    <property type="component" value="Unassembled WGS sequence"/>
</dbReference>
<dbReference type="InterPro" id="IPR025442">
    <property type="entry name" value="DUF4185"/>
</dbReference>
<evidence type="ECO:0000313" key="3">
    <source>
        <dbReference type="Proteomes" id="UP000777438"/>
    </source>
</evidence>
<accession>A0A9P9AJX9</accession>
<reference evidence="2 3" key="1">
    <citation type="journal article" date="2021" name="Nat. Commun.">
        <title>Genetic determinants of endophytism in the Arabidopsis root mycobiome.</title>
        <authorList>
            <person name="Mesny F."/>
            <person name="Miyauchi S."/>
            <person name="Thiergart T."/>
            <person name="Pickel B."/>
            <person name="Atanasova L."/>
            <person name="Karlsson M."/>
            <person name="Huettel B."/>
            <person name="Barry K.W."/>
            <person name="Haridas S."/>
            <person name="Chen C."/>
            <person name="Bauer D."/>
            <person name="Andreopoulos W."/>
            <person name="Pangilinan J."/>
            <person name="LaButti K."/>
            <person name="Riley R."/>
            <person name="Lipzen A."/>
            <person name="Clum A."/>
            <person name="Drula E."/>
            <person name="Henrissat B."/>
            <person name="Kohler A."/>
            <person name="Grigoriev I.V."/>
            <person name="Martin F.M."/>
            <person name="Hacquard S."/>
        </authorList>
    </citation>
    <scope>NUCLEOTIDE SEQUENCE [LARGE SCALE GENOMIC DNA]</scope>
    <source>
        <strain evidence="2 3">MPI-CAGE-CH-0241</strain>
    </source>
</reference>
<feature type="domain" description="DUF4185" evidence="1">
    <location>
        <begin position="184"/>
        <end position="334"/>
    </location>
</feature>
<keyword evidence="3" id="KW-1185">Reference proteome</keyword>
<name>A0A9P9AJX9_9HYPO</name>
<comment type="caution">
    <text evidence="2">The sequence shown here is derived from an EMBL/GenBank/DDBJ whole genome shotgun (WGS) entry which is preliminary data.</text>
</comment>
<sequence>MDNTQPEGTNPIAEFEVEFLGNQVADNSCSHRDLGFTGQLGGKWYAVYGDTLWGAKGVTHPSNDTDGFHGMVRDSLSELTDDPLVVHDLHLNDDEPVAHQKQFVPFNETWGETNMFGFGGTSLVETDSETGTGALYYLVNDAENYKGAGVAKVEFVDGVPTVTQRFGENGWWWDGDSVAHYGDVAAYRDVHSDYIYLLGNPPNCQSGFPAGCYVYQARVNAADAFDLDKYEYWWGREQGWKSEVLTTFDAETAVMWGVGQGQIVYSEYFETYIYVHLDMGGNTVHLRTAPSPEGPWSADREIFTATPIDNGLVYAGLAYPHLDTTGKTLTIGFTNNNHIQIIKVTFA</sequence>
<gene>
    <name evidence="2" type="ORF">B0T10DRAFT_532613</name>
</gene>
<evidence type="ECO:0000313" key="2">
    <source>
        <dbReference type="EMBL" id="KAH6876534.1"/>
    </source>
</evidence>
<proteinExistence type="predicted"/>
<dbReference type="AlphaFoldDB" id="A0A9P9AJX9"/>
<evidence type="ECO:0000259" key="1">
    <source>
        <dbReference type="Pfam" id="PF13810"/>
    </source>
</evidence>
<dbReference type="OrthoDB" id="2583188at2759"/>
<protein>
    <recommendedName>
        <fullName evidence="1">DUF4185 domain-containing protein</fullName>
    </recommendedName>
</protein>
<dbReference type="EMBL" id="JAGPYM010000034">
    <property type="protein sequence ID" value="KAH6876534.1"/>
    <property type="molecule type" value="Genomic_DNA"/>
</dbReference>
<organism evidence="2 3">
    <name type="scientific">Thelonectria olida</name>
    <dbReference type="NCBI Taxonomy" id="1576542"/>
    <lineage>
        <taxon>Eukaryota</taxon>
        <taxon>Fungi</taxon>
        <taxon>Dikarya</taxon>
        <taxon>Ascomycota</taxon>
        <taxon>Pezizomycotina</taxon>
        <taxon>Sordariomycetes</taxon>
        <taxon>Hypocreomycetidae</taxon>
        <taxon>Hypocreales</taxon>
        <taxon>Nectriaceae</taxon>
        <taxon>Thelonectria</taxon>
    </lineage>
</organism>
<dbReference type="Pfam" id="PF13810">
    <property type="entry name" value="DUF4185"/>
    <property type="match status" value="1"/>
</dbReference>